<dbReference type="Pfam" id="PF08281">
    <property type="entry name" value="Sigma70_r4_2"/>
    <property type="match status" value="1"/>
</dbReference>
<evidence type="ECO:0000256" key="6">
    <source>
        <dbReference type="SAM" id="MobiDB-lite"/>
    </source>
</evidence>
<keyword evidence="9" id="KW-1185">Reference proteome</keyword>
<dbReference type="InterPro" id="IPR039425">
    <property type="entry name" value="RNA_pol_sigma-70-like"/>
</dbReference>
<dbReference type="RefSeq" id="WP_358361176.1">
    <property type="nucleotide sequence ID" value="NZ_JBEZFP010000114.1"/>
</dbReference>
<feature type="compositionally biased region" description="Pro residues" evidence="6">
    <location>
        <begin position="1"/>
        <end position="10"/>
    </location>
</feature>
<feature type="domain" description="RNA polymerase sigma factor 70 region 4 type 2" evidence="7">
    <location>
        <begin position="135"/>
        <end position="183"/>
    </location>
</feature>
<evidence type="ECO:0000256" key="1">
    <source>
        <dbReference type="ARBA" id="ARBA00010641"/>
    </source>
</evidence>
<evidence type="ECO:0000313" key="8">
    <source>
        <dbReference type="EMBL" id="MEU8138193.1"/>
    </source>
</evidence>
<keyword evidence="2" id="KW-0805">Transcription regulation</keyword>
<evidence type="ECO:0000313" key="9">
    <source>
        <dbReference type="Proteomes" id="UP001551482"/>
    </source>
</evidence>
<dbReference type="EMBL" id="JBEZFP010000114">
    <property type="protein sequence ID" value="MEU8138193.1"/>
    <property type="molecule type" value="Genomic_DNA"/>
</dbReference>
<dbReference type="InterPro" id="IPR013249">
    <property type="entry name" value="RNA_pol_sigma70_r4_t2"/>
</dbReference>
<gene>
    <name evidence="8" type="ORF">AB0C36_32380</name>
</gene>
<dbReference type="SUPFAM" id="SSF88659">
    <property type="entry name" value="Sigma3 and sigma4 domains of RNA polymerase sigma factors"/>
    <property type="match status" value="1"/>
</dbReference>
<evidence type="ECO:0000256" key="4">
    <source>
        <dbReference type="ARBA" id="ARBA00023125"/>
    </source>
</evidence>
<accession>A0ABV3DR17</accession>
<dbReference type="InterPro" id="IPR036388">
    <property type="entry name" value="WH-like_DNA-bd_sf"/>
</dbReference>
<dbReference type="Gene3D" id="1.10.10.10">
    <property type="entry name" value="Winged helix-like DNA-binding domain superfamily/Winged helix DNA-binding domain"/>
    <property type="match status" value="1"/>
</dbReference>
<feature type="region of interest" description="Disordered" evidence="6">
    <location>
        <begin position="1"/>
        <end position="27"/>
    </location>
</feature>
<comment type="similarity">
    <text evidence="1">Belongs to the sigma-70 factor family. ECF subfamily.</text>
</comment>
<evidence type="ECO:0000259" key="7">
    <source>
        <dbReference type="Pfam" id="PF08281"/>
    </source>
</evidence>
<dbReference type="PANTHER" id="PTHR43133">
    <property type="entry name" value="RNA POLYMERASE ECF-TYPE SIGMA FACTO"/>
    <property type="match status" value="1"/>
</dbReference>
<keyword evidence="5" id="KW-0804">Transcription</keyword>
<protein>
    <submittedName>
        <fullName evidence="8">RNA polymerase sigma factor</fullName>
    </submittedName>
</protein>
<dbReference type="Gene3D" id="1.10.1740.10">
    <property type="match status" value="1"/>
</dbReference>
<sequence length="194" mass="22037">MNQFESPPPATTACPDEKDHHTGSRHRRSPEAVEEYCRFYRQEFTALCRFLYRRGADFDDVRDIAQEAMQDLWLQWDAIYAPRSWIRVVASRKWCATRSTAWRVTTSLPEIASGDHIDERACAAFGLSDEEAHVLHVLRTLPSRQAQVLAWTLDGYTPAEIAARISSTAGAVRKALFDARSTLKLRNLRSGGLQ</sequence>
<dbReference type="InterPro" id="IPR013324">
    <property type="entry name" value="RNA_pol_sigma_r3/r4-like"/>
</dbReference>
<evidence type="ECO:0000256" key="2">
    <source>
        <dbReference type="ARBA" id="ARBA00023015"/>
    </source>
</evidence>
<comment type="caution">
    <text evidence="8">The sequence shown here is derived from an EMBL/GenBank/DDBJ whole genome shotgun (WGS) entry which is preliminary data.</text>
</comment>
<name>A0ABV3DR17_9ACTN</name>
<dbReference type="InterPro" id="IPR013325">
    <property type="entry name" value="RNA_pol_sigma_r2"/>
</dbReference>
<keyword evidence="3" id="KW-0731">Sigma factor</keyword>
<dbReference type="PANTHER" id="PTHR43133:SF8">
    <property type="entry name" value="RNA POLYMERASE SIGMA FACTOR HI_1459-RELATED"/>
    <property type="match status" value="1"/>
</dbReference>
<evidence type="ECO:0000256" key="3">
    <source>
        <dbReference type="ARBA" id="ARBA00023082"/>
    </source>
</evidence>
<reference evidence="8 9" key="1">
    <citation type="submission" date="2024-06" db="EMBL/GenBank/DDBJ databases">
        <title>The Natural Products Discovery Center: Release of the First 8490 Sequenced Strains for Exploring Actinobacteria Biosynthetic Diversity.</title>
        <authorList>
            <person name="Kalkreuter E."/>
            <person name="Kautsar S.A."/>
            <person name="Yang D."/>
            <person name="Bader C.D."/>
            <person name="Teijaro C.N."/>
            <person name="Fluegel L."/>
            <person name="Davis C.M."/>
            <person name="Simpson J.R."/>
            <person name="Lauterbach L."/>
            <person name="Steele A.D."/>
            <person name="Gui C."/>
            <person name="Meng S."/>
            <person name="Li G."/>
            <person name="Viehrig K."/>
            <person name="Ye F."/>
            <person name="Su P."/>
            <person name="Kiefer A.F."/>
            <person name="Nichols A."/>
            <person name="Cepeda A.J."/>
            <person name="Yan W."/>
            <person name="Fan B."/>
            <person name="Jiang Y."/>
            <person name="Adhikari A."/>
            <person name="Zheng C.-J."/>
            <person name="Schuster L."/>
            <person name="Cowan T.M."/>
            <person name="Smanski M.J."/>
            <person name="Chevrette M.G."/>
            <person name="De Carvalho L.P.S."/>
            <person name="Shen B."/>
        </authorList>
    </citation>
    <scope>NUCLEOTIDE SEQUENCE [LARGE SCALE GENOMIC DNA]</scope>
    <source>
        <strain evidence="8 9">NPDC048946</strain>
    </source>
</reference>
<dbReference type="SUPFAM" id="SSF88946">
    <property type="entry name" value="Sigma2 domain of RNA polymerase sigma factors"/>
    <property type="match status" value="1"/>
</dbReference>
<evidence type="ECO:0000256" key="5">
    <source>
        <dbReference type="ARBA" id="ARBA00023163"/>
    </source>
</evidence>
<proteinExistence type="inferred from homology"/>
<dbReference type="Proteomes" id="UP001551482">
    <property type="component" value="Unassembled WGS sequence"/>
</dbReference>
<organism evidence="8 9">
    <name type="scientific">Streptodolium elevatio</name>
    <dbReference type="NCBI Taxonomy" id="3157996"/>
    <lineage>
        <taxon>Bacteria</taxon>
        <taxon>Bacillati</taxon>
        <taxon>Actinomycetota</taxon>
        <taxon>Actinomycetes</taxon>
        <taxon>Kitasatosporales</taxon>
        <taxon>Streptomycetaceae</taxon>
        <taxon>Streptodolium</taxon>
    </lineage>
</organism>
<keyword evidence="4" id="KW-0238">DNA-binding</keyword>